<dbReference type="EMBL" id="JANCLU010000015">
    <property type="protein sequence ID" value="MCP8939855.1"/>
    <property type="molecule type" value="Genomic_DNA"/>
</dbReference>
<organism evidence="2 3">
    <name type="scientific">Alsobacter ponti</name>
    <dbReference type="NCBI Taxonomy" id="2962936"/>
    <lineage>
        <taxon>Bacteria</taxon>
        <taxon>Pseudomonadati</taxon>
        <taxon>Pseudomonadota</taxon>
        <taxon>Alphaproteobacteria</taxon>
        <taxon>Hyphomicrobiales</taxon>
        <taxon>Alsobacteraceae</taxon>
        <taxon>Alsobacter</taxon>
    </lineage>
</organism>
<accession>A0ABT1LEC0</accession>
<keyword evidence="1" id="KW-1133">Transmembrane helix</keyword>
<keyword evidence="1" id="KW-0812">Transmembrane</keyword>
<evidence type="ECO:0000313" key="2">
    <source>
        <dbReference type="EMBL" id="MCP8939855.1"/>
    </source>
</evidence>
<feature type="transmembrane region" description="Helical" evidence="1">
    <location>
        <begin position="42"/>
        <end position="60"/>
    </location>
</feature>
<name>A0ABT1LEC0_9HYPH</name>
<feature type="transmembrane region" description="Helical" evidence="1">
    <location>
        <begin position="12"/>
        <end position="35"/>
    </location>
</feature>
<keyword evidence="3" id="KW-1185">Reference proteome</keyword>
<evidence type="ECO:0000313" key="3">
    <source>
        <dbReference type="Proteomes" id="UP001205890"/>
    </source>
</evidence>
<feature type="transmembrane region" description="Helical" evidence="1">
    <location>
        <begin position="72"/>
        <end position="94"/>
    </location>
</feature>
<evidence type="ECO:0000256" key="1">
    <source>
        <dbReference type="SAM" id="Phobius"/>
    </source>
</evidence>
<proteinExistence type="predicted"/>
<dbReference type="Proteomes" id="UP001205890">
    <property type="component" value="Unassembled WGS sequence"/>
</dbReference>
<reference evidence="2 3" key="1">
    <citation type="submission" date="2022-07" db="EMBL/GenBank/DDBJ databases">
        <authorList>
            <person name="Li W.-J."/>
            <person name="Deng Q.-Q."/>
        </authorList>
    </citation>
    <scope>NUCLEOTIDE SEQUENCE [LARGE SCALE GENOMIC DNA]</scope>
    <source>
        <strain evidence="2 3">SYSU M60028</strain>
    </source>
</reference>
<comment type="caution">
    <text evidence="2">The sequence shown here is derived from an EMBL/GenBank/DDBJ whole genome shotgun (WGS) entry which is preliminary data.</text>
</comment>
<dbReference type="RefSeq" id="WP_254743885.1">
    <property type="nucleotide sequence ID" value="NZ_JANCLU010000015.1"/>
</dbReference>
<protein>
    <submittedName>
        <fullName evidence="2">Uncharacterized protein</fullName>
    </submittedName>
</protein>
<gene>
    <name evidence="2" type="ORF">NK718_15105</name>
</gene>
<keyword evidence="1" id="KW-0472">Membrane</keyword>
<sequence>MPPHFWADLEPFRWVIALAFLDPAVIVIGLWMGWTADQPGKLILAGLAAGLAGVTLSFALREVGLGWFEGGYAFGGAHAFFRVVAGFVWALAGYTARRVRARR</sequence>